<evidence type="ECO:0000256" key="3">
    <source>
        <dbReference type="ARBA" id="ARBA00022692"/>
    </source>
</evidence>
<feature type="domain" description="ML-like" evidence="10">
    <location>
        <begin position="24"/>
        <end position="167"/>
    </location>
</feature>
<feature type="signal peptide" evidence="9">
    <location>
        <begin position="1"/>
        <end position="22"/>
    </location>
</feature>
<name>A0A8H3VAI5_VENIN</name>
<feature type="transmembrane region" description="Helical" evidence="8">
    <location>
        <begin position="323"/>
        <end position="347"/>
    </location>
</feature>
<dbReference type="OrthoDB" id="5212126at2759"/>
<dbReference type="AlphaFoldDB" id="A0A8H3VAI5"/>
<dbReference type="PANTHER" id="PTHR31145">
    <property type="entry name" value="INTEGRAL MEMBRANE PROTEIN (AFU_ORTHOLOGUE AFUA_7G01610)"/>
    <property type="match status" value="1"/>
</dbReference>
<evidence type="ECO:0000256" key="7">
    <source>
        <dbReference type="SAM" id="MobiDB-lite"/>
    </source>
</evidence>
<evidence type="ECO:0000256" key="4">
    <source>
        <dbReference type="ARBA" id="ARBA00022729"/>
    </source>
</evidence>
<feature type="transmembrane region" description="Helical" evidence="8">
    <location>
        <begin position="201"/>
        <end position="223"/>
    </location>
</feature>
<dbReference type="InterPro" id="IPR010308">
    <property type="entry name" value="TRP_C"/>
</dbReference>
<dbReference type="Pfam" id="PF06011">
    <property type="entry name" value="TRP"/>
    <property type="match status" value="1"/>
</dbReference>
<dbReference type="PANTHER" id="PTHR31145:SF2">
    <property type="entry name" value="FLAVIN CARRIER PROTEIN 2"/>
    <property type="match status" value="1"/>
</dbReference>
<evidence type="ECO:0000256" key="6">
    <source>
        <dbReference type="ARBA" id="ARBA00023136"/>
    </source>
</evidence>
<keyword evidence="5 8" id="KW-1133">Transmembrane helix</keyword>
<proteinExistence type="inferred from homology"/>
<dbReference type="GO" id="GO:0009272">
    <property type="term" value="P:fungal-type cell wall biogenesis"/>
    <property type="evidence" value="ECO:0007669"/>
    <property type="project" value="TreeGrafter"/>
</dbReference>
<accession>A0A8H3VAI5</accession>
<comment type="caution">
    <text evidence="11">The sequence shown here is derived from an EMBL/GenBank/DDBJ whole genome shotgun (WGS) entry which is preliminary data.</text>
</comment>
<feature type="transmembrane region" description="Helical" evidence="8">
    <location>
        <begin position="367"/>
        <end position="390"/>
    </location>
</feature>
<feature type="transmembrane region" description="Helical" evidence="8">
    <location>
        <begin position="518"/>
        <end position="540"/>
    </location>
</feature>
<reference evidence="11 12" key="1">
    <citation type="submission" date="2018-12" db="EMBL/GenBank/DDBJ databases">
        <title>Venturia inaequalis Genome Resource.</title>
        <authorList>
            <person name="Lichtner F.J."/>
        </authorList>
    </citation>
    <scope>NUCLEOTIDE SEQUENCE [LARGE SCALE GENOMIC DNA]</scope>
    <source>
        <strain evidence="11 12">120213</strain>
    </source>
</reference>
<keyword evidence="6 8" id="KW-0472">Membrane</keyword>
<evidence type="ECO:0000256" key="8">
    <source>
        <dbReference type="SAM" id="Phobius"/>
    </source>
</evidence>
<evidence type="ECO:0000256" key="5">
    <source>
        <dbReference type="ARBA" id="ARBA00022989"/>
    </source>
</evidence>
<evidence type="ECO:0000313" key="12">
    <source>
        <dbReference type="Proteomes" id="UP000447873"/>
    </source>
</evidence>
<evidence type="ECO:0000256" key="1">
    <source>
        <dbReference type="ARBA" id="ARBA00004141"/>
    </source>
</evidence>
<organism evidence="11 12">
    <name type="scientific">Venturia inaequalis</name>
    <name type="common">Apple scab fungus</name>
    <dbReference type="NCBI Taxonomy" id="5025"/>
    <lineage>
        <taxon>Eukaryota</taxon>
        <taxon>Fungi</taxon>
        <taxon>Dikarya</taxon>
        <taxon>Ascomycota</taxon>
        <taxon>Pezizomycotina</taxon>
        <taxon>Dothideomycetes</taxon>
        <taxon>Pleosporomycetidae</taxon>
        <taxon>Venturiales</taxon>
        <taxon>Venturiaceae</taxon>
        <taxon>Venturia</taxon>
    </lineage>
</organism>
<protein>
    <recommendedName>
        <fullName evidence="10">ML-like domain-containing protein</fullName>
    </recommendedName>
</protein>
<dbReference type="GO" id="GO:0055085">
    <property type="term" value="P:transmembrane transport"/>
    <property type="evidence" value="ECO:0007669"/>
    <property type="project" value="TreeGrafter"/>
</dbReference>
<keyword evidence="3 8" id="KW-0812">Transmembrane</keyword>
<feature type="region of interest" description="Disordered" evidence="7">
    <location>
        <begin position="620"/>
        <end position="702"/>
    </location>
</feature>
<feature type="transmembrane region" description="Helical" evidence="8">
    <location>
        <begin position="170"/>
        <end position="189"/>
    </location>
</feature>
<evidence type="ECO:0000313" key="11">
    <source>
        <dbReference type="EMBL" id="KAE9984082.1"/>
    </source>
</evidence>
<keyword evidence="4 9" id="KW-0732">Signal</keyword>
<dbReference type="InterPro" id="IPR032800">
    <property type="entry name" value="TRP_N"/>
</dbReference>
<feature type="compositionally biased region" description="Basic and acidic residues" evidence="7">
    <location>
        <begin position="669"/>
        <end position="681"/>
    </location>
</feature>
<evidence type="ECO:0000256" key="2">
    <source>
        <dbReference type="ARBA" id="ARBA00010642"/>
    </source>
</evidence>
<feature type="transmembrane region" description="Helical" evidence="8">
    <location>
        <begin position="487"/>
        <end position="506"/>
    </location>
</feature>
<evidence type="ECO:0000256" key="9">
    <source>
        <dbReference type="SAM" id="SignalP"/>
    </source>
</evidence>
<feature type="transmembrane region" description="Helical" evidence="8">
    <location>
        <begin position="459"/>
        <end position="481"/>
    </location>
</feature>
<feature type="transmembrane region" description="Helical" evidence="8">
    <location>
        <begin position="402"/>
        <end position="423"/>
    </location>
</feature>
<comment type="similarity">
    <text evidence="2">Belongs to the transient receptor potential (TRP) ion channel family.</text>
</comment>
<comment type="subcellular location">
    <subcellularLocation>
        <location evidence="1">Membrane</location>
        <topology evidence="1">Multi-pass membrane protein</topology>
    </subcellularLocation>
</comment>
<evidence type="ECO:0000259" key="10">
    <source>
        <dbReference type="SMART" id="SM01320"/>
    </source>
</evidence>
<dbReference type="GO" id="GO:0016020">
    <property type="term" value="C:membrane"/>
    <property type="evidence" value="ECO:0007669"/>
    <property type="project" value="UniProtKB-SubCell"/>
</dbReference>
<feature type="chain" id="PRO_5034834274" description="ML-like domain-containing protein" evidence="9">
    <location>
        <begin position="23"/>
        <end position="702"/>
    </location>
</feature>
<sequence length="702" mass="77340">MSSPWRLVLLTIACLNISGVIGTRLFESSSLNSCMQNSSFTTSLFRVTFTPDNSSLSFDINGYSLQSAKVVIGITVYGYGYKVVDQKRIDPCGSDSKDLKGLCPMPAAAIQILGNAAITSDELKKIPNAIYYIPDLDGKVIVWINSTETGQPLACVSAELGNAKTVHQKGVALGIAVVVLLGLILSAIASGGGHSTTAAHLAANALALFGYFQAQALIGMTAVTMPPIVRSWTQNFQWSMGIIRVGFLQKMATWYLRSTGGKQSTYLSNLATTSVQVQKRSLYRRTNSQMAIAESLKHLTVKGIERVGFVSKIEITNIFFTSYMFFCIFIVCTIVAVVLFKVILELLHKAKWIKPERFQDFRVGWKVMLKGILFRIVLITFPQIIVLGFWELTRRDSPAETALAVCTIVTVLALLFWGSYNVWHRARRSIALHGNPAYILFSDSAILNKWGFLYVQFKATMYFFIIINLLHILMKALFIAFGQKNGTVQAVGLLVLELIMLVTICVMRPYMDKKTNGVNISIAVVNFINVILLLFFSNIFGVPSLAIGIMGVLFFILNTVFALVLLIMVLWASISAILSKNPDTRYQTMRDDRGSFIKSTSKHNLHDELDALGAAARGDGQQSQMSLARGGEGKLHKPMTQLDDESGGSGRPLLDNELGHIQGGFPPMRSHDSLMPRRNESPLRTGSPAQRGEGPWKRGVGY</sequence>
<dbReference type="InterPro" id="IPR040241">
    <property type="entry name" value="TRP_Flc/Pkd2-like"/>
</dbReference>
<dbReference type="EMBL" id="WNWS01000054">
    <property type="protein sequence ID" value="KAE9984082.1"/>
    <property type="molecule type" value="Genomic_DNA"/>
</dbReference>
<dbReference type="SMART" id="SM01320">
    <property type="entry name" value="TRP_N"/>
    <property type="match status" value="1"/>
</dbReference>
<dbReference type="Proteomes" id="UP000447873">
    <property type="component" value="Unassembled WGS sequence"/>
</dbReference>
<gene>
    <name evidence="11" type="ORF">EG328_009132</name>
</gene>
<dbReference type="Pfam" id="PF14558">
    <property type="entry name" value="TRP_N"/>
    <property type="match status" value="1"/>
</dbReference>
<feature type="transmembrane region" description="Helical" evidence="8">
    <location>
        <begin position="546"/>
        <end position="571"/>
    </location>
</feature>